<name>A0A3D8LI46_9BACT</name>
<evidence type="ECO:0000313" key="1">
    <source>
        <dbReference type="EMBL" id="RDV17075.1"/>
    </source>
</evidence>
<dbReference type="RefSeq" id="WP_115563595.1">
    <property type="nucleotide sequence ID" value="NZ_QRGR01000001.1"/>
</dbReference>
<dbReference type="OrthoDB" id="9838686at2"/>
<evidence type="ECO:0000313" key="2">
    <source>
        <dbReference type="Proteomes" id="UP000256708"/>
    </source>
</evidence>
<dbReference type="EMBL" id="QRGR01000001">
    <property type="protein sequence ID" value="RDV17075.1"/>
    <property type="molecule type" value="Genomic_DNA"/>
</dbReference>
<sequence length="89" mass="10126">MDHNSFNPQNPKVTLDRFIADYYVKQSAMDARIGSILSNQARIIAHLEGRDLEEVRKEVYDRVALNVKDNAKLTLEDLGFSSEDPGEDM</sequence>
<keyword evidence="2" id="KW-1185">Reference proteome</keyword>
<protein>
    <submittedName>
        <fullName evidence="1">Uncharacterized protein</fullName>
    </submittedName>
</protein>
<organism evidence="1 2">
    <name type="scientific">Pontibacter diazotrophicus</name>
    <dbReference type="NCBI Taxonomy" id="1400979"/>
    <lineage>
        <taxon>Bacteria</taxon>
        <taxon>Pseudomonadati</taxon>
        <taxon>Bacteroidota</taxon>
        <taxon>Cytophagia</taxon>
        <taxon>Cytophagales</taxon>
        <taxon>Hymenobacteraceae</taxon>
        <taxon>Pontibacter</taxon>
    </lineage>
</organism>
<comment type="caution">
    <text evidence="1">The sequence shown here is derived from an EMBL/GenBank/DDBJ whole genome shotgun (WGS) entry which is preliminary data.</text>
</comment>
<dbReference type="AlphaFoldDB" id="A0A3D8LI46"/>
<gene>
    <name evidence="1" type="ORF">DXT99_00730</name>
</gene>
<dbReference type="Proteomes" id="UP000256708">
    <property type="component" value="Unassembled WGS sequence"/>
</dbReference>
<accession>A0A3D8LI46</accession>
<reference evidence="2" key="1">
    <citation type="submission" date="2018-08" db="EMBL/GenBank/DDBJ databases">
        <authorList>
            <person name="Liu Z.-W."/>
            <person name="Du Z.-J."/>
        </authorList>
    </citation>
    <scope>NUCLEOTIDE SEQUENCE [LARGE SCALE GENOMIC DNA]</scope>
    <source>
        <strain evidence="2">H4X</strain>
    </source>
</reference>
<proteinExistence type="predicted"/>